<dbReference type="InterPro" id="IPR000073">
    <property type="entry name" value="AB_hydrolase_1"/>
</dbReference>
<dbReference type="AlphaFoldDB" id="A0A381RX75"/>
<organism evidence="2">
    <name type="scientific">marine metagenome</name>
    <dbReference type="NCBI Taxonomy" id="408172"/>
    <lineage>
        <taxon>unclassified sequences</taxon>
        <taxon>metagenomes</taxon>
        <taxon>ecological metagenomes</taxon>
    </lineage>
</organism>
<sequence length="291" mass="33418">MEVVKEQPQWFKDALAVNHRDDFAEVSGAKIHFMEWGSPHNPSVIMLHGNHAHAHWFQFIGGLLAEKYHFVVMSFSGMGESEWRSQYDKNTFVEDVWGVVKETNLIKPVVVGHSFGGMVSLATADKYGDQMSGLVLVDFVVRHPENHIEWYKNMPPSKPPKVRPTKEELVQRFRLMPPQECQNQFLLDFIAEKSVRKTDQGWSWTFDPSTYDNLEVGNDQHETLNQLSCPVSFIYGENTMEFDTGNSIEEMKELLPEGSSIVSLTDAQHHLMLDKPLEFVDELDKLIQGFF</sequence>
<evidence type="ECO:0000259" key="1">
    <source>
        <dbReference type="Pfam" id="PF00561"/>
    </source>
</evidence>
<dbReference type="PANTHER" id="PTHR43798">
    <property type="entry name" value="MONOACYLGLYCEROL LIPASE"/>
    <property type="match status" value="1"/>
</dbReference>
<protein>
    <recommendedName>
        <fullName evidence="1">AB hydrolase-1 domain-containing protein</fullName>
    </recommendedName>
</protein>
<dbReference type="Gene3D" id="3.40.50.1820">
    <property type="entry name" value="alpha/beta hydrolase"/>
    <property type="match status" value="1"/>
</dbReference>
<accession>A0A381RX75</accession>
<reference evidence="2" key="1">
    <citation type="submission" date="2018-05" db="EMBL/GenBank/DDBJ databases">
        <authorList>
            <person name="Lanie J.A."/>
            <person name="Ng W.-L."/>
            <person name="Kazmierczak K.M."/>
            <person name="Andrzejewski T.M."/>
            <person name="Davidsen T.M."/>
            <person name="Wayne K.J."/>
            <person name="Tettelin H."/>
            <person name="Glass J.I."/>
            <person name="Rusch D."/>
            <person name="Podicherti R."/>
            <person name="Tsui H.-C.T."/>
            <person name="Winkler M.E."/>
        </authorList>
    </citation>
    <scope>NUCLEOTIDE SEQUENCE</scope>
</reference>
<evidence type="ECO:0000313" key="2">
    <source>
        <dbReference type="EMBL" id="SUZ95618.1"/>
    </source>
</evidence>
<proteinExistence type="predicted"/>
<dbReference type="InterPro" id="IPR029058">
    <property type="entry name" value="AB_hydrolase_fold"/>
</dbReference>
<dbReference type="SUPFAM" id="SSF53474">
    <property type="entry name" value="alpha/beta-Hydrolases"/>
    <property type="match status" value="1"/>
</dbReference>
<dbReference type="PANTHER" id="PTHR43798:SF33">
    <property type="entry name" value="HYDROLASE, PUTATIVE (AFU_ORTHOLOGUE AFUA_2G14860)-RELATED"/>
    <property type="match status" value="1"/>
</dbReference>
<dbReference type="InterPro" id="IPR050266">
    <property type="entry name" value="AB_hydrolase_sf"/>
</dbReference>
<feature type="domain" description="AB hydrolase-1" evidence="1">
    <location>
        <begin position="42"/>
        <end position="194"/>
    </location>
</feature>
<name>A0A381RX75_9ZZZZ</name>
<gene>
    <name evidence="2" type="ORF">METZ01_LOCUS48472</name>
</gene>
<dbReference type="GO" id="GO:0016020">
    <property type="term" value="C:membrane"/>
    <property type="evidence" value="ECO:0007669"/>
    <property type="project" value="TreeGrafter"/>
</dbReference>
<dbReference type="Pfam" id="PF00561">
    <property type="entry name" value="Abhydrolase_1"/>
    <property type="match status" value="1"/>
</dbReference>
<dbReference type="EMBL" id="UINC01002340">
    <property type="protein sequence ID" value="SUZ95618.1"/>
    <property type="molecule type" value="Genomic_DNA"/>
</dbReference>
<dbReference type="PRINTS" id="PR00111">
    <property type="entry name" value="ABHYDROLASE"/>
</dbReference>